<dbReference type="InterPro" id="IPR036259">
    <property type="entry name" value="MFS_trans_sf"/>
</dbReference>
<comment type="caution">
    <text evidence="7">The sequence shown here is derived from an EMBL/GenBank/DDBJ whole genome shotgun (WGS) entry which is preliminary data.</text>
</comment>
<dbReference type="EMBL" id="JBHSMQ010000003">
    <property type="protein sequence ID" value="MFC5455259.1"/>
    <property type="molecule type" value="Genomic_DNA"/>
</dbReference>
<dbReference type="Proteomes" id="UP001596052">
    <property type="component" value="Unassembled WGS sequence"/>
</dbReference>
<keyword evidence="2 5" id="KW-0812">Transmembrane</keyword>
<feature type="domain" description="Major facilitator superfamily (MFS) profile" evidence="6">
    <location>
        <begin position="14"/>
        <end position="405"/>
    </location>
</feature>
<evidence type="ECO:0000256" key="3">
    <source>
        <dbReference type="ARBA" id="ARBA00022989"/>
    </source>
</evidence>
<dbReference type="PROSITE" id="PS50850">
    <property type="entry name" value="MFS"/>
    <property type="match status" value="1"/>
</dbReference>
<evidence type="ECO:0000256" key="2">
    <source>
        <dbReference type="ARBA" id="ARBA00022692"/>
    </source>
</evidence>
<dbReference type="Pfam" id="PF07690">
    <property type="entry name" value="MFS_1"/>
    <property type="match status" value="1"/>
</dbReference>
<keyword evidence="8" id="KW-1185">Reference proteome</keyword>
<feature type="transmembrane region" description="Helical" evidence="5">
    <location>
        <begin position="218"/>
        <end position="239"/>
    </location>
</feature>
<feature type="transmembrane region" description="Helical" evidence="5">
    <location>
        <begin position="55"/>
        <end position="72"/>
    </location>
</feature>
<keyword evidence="4 5" id="KW-0472">Membrane</keyword>
<dbReference type="PANTHER" id="PTHR11662:SF285">
    <property type="entry name" value="HEXURONATE TRANSPORTER"/>
    <property type="match status" value="1"/>
</dbReference>
<evidence type="ECO:0000256" key="5">
    <source>
        <dbReference type="SAM" id="Phobius"/>
    </source>
</evidence>
<feature type="transmembrane region" description="Helical" evidence="5">
    <location>
        <begin position="317"/>
        <end position="338"/>
    </location>
</feature>
<feature type="transmembrane region" description="Helical" evidence="5">
    <location>
        <begin position="79"/>
        <end position="96"/>
    </location>
</feature>
<feature type="transmembrane region" description="Helical" evidence="5">
    <location>
        <begin position="259"/>
        <end position="280"/>
    </location>
</feature>
<feature type="transmembrane region" description="Helical" evidence="5">
    <location>
        <begin position="141"/>
        <end position="162"/>
    </location>
</feature>
<protein>
    <submittedName>
        <fullName evidence="7">MFS transporter</fullName>
    </submittedName>
</protein>
<comment type="subcellular location">
    <subcellularLocation>
        <location evidence="1">Membrane</location>
        <topology evidence="1">Multi-pass membrane protein</topology>
    </subcellularLocation>
</comment>
<reference evidence="8" key="1">
    <citation type="journal article" date="2019" name="Int. J. Syst. Evol. Microbiol.">
        <title>The Global Catalogue of Microorganisms (GCM) 10K type strain sequencing project: providing services to taxonomists for standard genome sequencing and annotation.</title>
        <authorList>
            <consortium name="The Broad Institute Genomics Platform"/>
            <consortium name="The Broad Institute Genome Sequencing Center for Infectious Disease"/>
            <person name="Wu L."/>
            <person name="Ma J."/>
        </authorList>
    </citation>
    <scope>NUCLEOTIDE SEQUENCE [LARGE SCALE GENOMIC DNA]</scope>
    <source>
        <strain evidence="8">CGMCC 4.1469</strain>
    </source>
</reference>
<evidence type="ECO:0000256" key="4">
    <source>
        <dbReference type="ARBA" id="ARBA00023136"/>
    </source>
</evidence>
<dbReference type="InterPro" id="IPR011701">
    <property type="entry name" value="MFS"/>
</dbReference>
<evidence type="ECO:0000313" key="8">
    <source>
        <dbReference type="Proteomes" id="UP001596052"/>
    </source>
</evidence>
<sequence length="414" mass="46254">MSAAPRSSLWKWYLCGLLLLATTINYMDRQTLANAATRVTKEFHLSQEQYGDVELAFGWAFAVGSLLFGFLADRVKVYWLYPVVLSGWSLMGIASAHTNGYWPLLLCRVLLGFFEAGHWPCALKTTFALLEPKDRTMGNSVLQSGASIGAVVTPPLMIWLMTDELSSWRRAFEAIGYIGLVWVVVWFLSMRKNDLDVKVEDDPSKRESLSDILLGGRFWALALLIFGAQTCWHLFRVWLPKFMQEGRGYPEVEALAFNSAYYIGTDVGCIMAGFISLWLARRFGLSAHGARRWVYAGACVLTSFSVLLFWLPKGWPLIGALLCVGAGALALFPCYYSFVQELSDRHVGRLTGLLSTWVWAVSSPMHKLFGRLVDETKSFDLGMALAGLAPWLGVIAMKLLWDRQTPKDTAASAR</sequence>
<dbReference type="SUPFAM" id="SSF103473">
    <property type="entry name" value="MFS general substrate transporter"/>
    <property type="match status" value="1"/>
</dbReference>
<feature type="transmembrane region" description="Helical" evidence="5">
    <location>
        <begin position="168"/>
        <end position="188"/>
    </location>
</feature>
<keyword evidence="3 5" id="KW-1133">Transmembrane helix</keyword>
<dbReference type="Gene3D" id="1.20.1250.20">
    <property type="entry name" value="MFS general substrate transporter like domains"/>
    <property type="match status" value="2"/>
</dbReference>
<proteinExistence type="predicted"/>
<feature type="transmembrane region" description="Helical" evidence="5">
    <location>
        <begin position="381"/>
        <end position="401"/>
    </location>
</feature>
<feature type="transmembrane region" description="Helical" evidence="5">
    <location>
        <begin position="102"/>
        <end position="121"/>
    </location>
</feature>
<feature type="transmembrane region" description="Helical" evidence="5">
    <location>
        <begin position="292"/>
        <end position="311"/>
    </location>
</feature>
<evidence type="ECO:0000313" key="7">
    <source>
        <dbReference type="EMBL" id="MFC5455259.1"/>
    </source>
</evidence>
<accession>A0ABW0KP94</accession>
<organism evidence="7 8">
    <name type="scientific">Prosthecobacter fluviatilis</name>
    <dbReference type="NCBI Taxonomy" id="445931"/>
    <lineage>
        <taxon>Bacteria</taxon>
        <taxon>Pseudomonadati</taxon>
        <taxon>Verrucomicrobiota</taxon>
        <taxon>Verrucomicrobiia</taxon>
        <taxon>Verrucomicrobiales</taxon>
        <taxon>Verrucomicrobiaceae</taxon>
        <taxon>Prosthecobacter</taxon>
    </lineage>
</organism>
<dbReference type="PANTHER" id="PTHR11662">
    <property type="entry name" value="SOLUTE CARRIER FAMILY 17"/>
    <property type="match status" value="1"/>
</dbReference>
<gene>
    <name evidence="7" type="ORF">ACFQDI_10360</name>
</gene>
<dbReference type="InterPro" id="IPR050382">
    <property type="entry name" value="MFS_Na/Anion_cotransporter"/>
</dbReference>
<evidence type="ECO:0000259" key="6">
    <source>
        <dbReference type="PROSITE" id="PS50850"/>
    </source>
</evidence>
<evidence type="ECO:0000256" key="1">
    <source>
        <dbReference type="ARBA" id="ARBA00004141"/>
    </source>
</evidence>
<feature type="transmembrane region" description="Helical" evidence="5">
    <location>
        <begin position="350"/>
        <end position="369"/>
    </location>
</feature>
<dbReference type="RefSeq" id="WP_377166163.1">
    <property type="nucleotide sequence ID" value="NZ_JBHSMQ010000003.1"/>
</dbReference>
<name>A0ABW0KP94_9BACT</name>
<dbReference type="InterPro" id="IPR020846">
    <property type="entry name" value="MFS_dom"/>
</dbReference>